<name>A0A9D1EZV1_9BACT</name>
<keyword evidence="2 9" id="KW-0436">Ligase</keyword>
<feature type="binding site" evidence="9">
    <location>
        <begin position="203"/>
        <end position="205"/>
    </location>
    <ligand>
        <name>ATP</name>
        <dbReference type="ChEBI" id="CHEBI:30616"/>
    </ligand>
</feature>
<reference evidence="10" key="1">
    <citation type="submission" date="2020-10" db="EMBL/GenBank/DDBJ databases">
        <authorList>
            <person name="Gilroy R."/>
        </authorList>
    </citation>
    <scope>NUCLEOTIDE SEQUENCE</scope>
    <source>
        <strain evidence="10">6276</strain>
    </source>
</reference>
<dbReference type="InterPro" id="IPR027417">
    <property type="entry name" value="P-loop_NTPase"/>
</dbReference>
<protein>
    <recommendedName>
        <fullName evidence="9">ATP-dependent dethiobiotin synthetase BioD</fullName>
        <ecNumber evidence="9">6.3.3.3</ecNumber>
    </recommendedName>
    <alternativeName>
        <fullName evidence="9">DTB synthetase</fullName>
        <shortName evidence="9">DTBS</shortName>
    </alternativeName>
    <alternativeName>
        <fullName evidence="9">Dethiobiotin synthase</fullName>
    </alternativeName>
</protein>
<comment type="caution">
    <text evidence="9">Lacks conserved residue(s) required for the propagation of feature annotation.</text>
</comment>
<evidence type="ECO:0000256" key="4">
    <source>
        <dbReference type="ARBA" id="ARBA00022741"/>
    </source>
</evidence>
<dbReference type="PANTHER" id="PTHR43210">
    <property type="entry name" value="DETHIOBIOTIN SYNTHETASE"/>
    <property type="match status" value="1"/>
</dbReference>
<dbReference type="Gene3D" id="3.40.50.300">
    <property type="entry name" value="P-loop containing nucleotide triphosphate hydrolases"/>
    <property type="match status" value="1"/>
</dbReference>
<keyword evidence="1 9" id="KW-0963">Cytoplasm</keyword>
<evidence type="ECO:0000256" key="7">
    <source>
        <dbReference type="ARBA" id="ARBA00022842"/>
    </source>
</evidence>
<feature type="binding site" evidence="9">
    <location>
        <begin position="172"/>
        <end position="173"/>
    </location>
    <ligand>
        <name>ATP</name>
        <dbReference type="ChEBI" id="CHEBI:30616"/>
    </ligand>
</feature>
<dbReference type="HAMAP" id="MF_00336">
    <property type="entry name" value="BioD"/>
    <property type="match status" value="1"/>
</dbReference>
<dbReference type="PANTHER" id="PTHR43210:SF2">
    <property type="entry name" value="ATP-DEPENDENT DETHIOBIOTIN SYNTHETASE BIOD 2"/>
    <property type="match status" value="1"/>
</dbReference>
<dbReference type="GO" id="GO:0004141">
    <property type="term" value="F:dethiobiotin synthase activity"/>
    <property type="evidence" value="ECO:0007669"/>
    <property type="project" value="UniProtKB-UniRule"/>
</dbReference>
<feature type="binding site" evidence="9">
    <location>
        <position position="54"/>
    </location>
    <ligand>
        <name>Mg(2+)</name>
        <dbReference type="ChEBI" id="CHEBI:18420"/>
    </ligand>
</feature>
<keyword evidence="4 9" id="KW-0547">Nucleotide-binding</keyword>
<dbReference type="Pfam" id="PF13500">
    <property type="entry name" value="AAA_26"/>
    <property type="match status" value="1"/>
</dbReference>
<gene>
    <name evidence="9 10" type="primary">bioD</name>
    <name evidence="10" type="ORF">IAC10_10225</name>
</gene>
<dbReference type="NCBIfam" id="TIGR00347">
    <property type="entry name" value="bioD"/>
    <property type="match status" value="1"/>
</dbReference>
<comment type="function">
    <text evidence="9">Catalyzes a mechanistically unusual reaction, the ATP-dependent insertion of CO2 between the N7 and N8 nitrogen atoms of 7,8-diaminopelargonic acid (DAPA, also called 7,8-diammoniononanoate) to form a ureido ring.</text>
</comment>
<dbReference type="GO" id="GO:0005524">
    <property type="term" value="F:ATP binding"/>
    <property type="evidence" value="ECO:0007669"/>
    <property type="project" value="UniProtKB-UniRule"/>
</dbReference>
<evidence type="ECO:0000256" key="8">
    <source>
        <dbReference type="ARBA" id="ARBA00047386"/>
    </source>
</evidence>
<accession>A0A9D1EZV1</accession>
<dbReference type="GO" id="GO:0009102">
    <property type="term" value="P:biotin biosynthetic process"/>
    <property type="evidence" value="ECO:0007669"/>
    <property type="project" value="UniProtKB-UniRule"/>
</dbReference>
<evidence type="ECO:0000256" key="5">
    <source>
        <dbReference type="ARBA" id="ARBA00022756"/>
    </source>
</evidence>
<dbReference type="SUPFAM" id="SSF52540">
    <property type="entry name" value="P-loop containing nucleoside triphosphate hydrolases"/>
    <property type="match status" value="1"/>
</dbReference>
<evidence type="ECO:0000256" key="9">
    <source>
        <dbReference type="HAMAP-Rule" id="MF_00336"/>
    </source>
</evidence>
<dbReference type="EC" id="6.3.3.3" evidence="9"/>
<proteinExistence type="inferred from homology"/>
<dbReference type="PIRSF" id="PIRSF006755">
    <property type="entry name" value="DTB_synth"/>
    <property type="match status" value="1"/>
</dbReference>
<keyword evidence="5 9" id="KW-0093">Biotin biosynthesis</keyword>
<sequence>MLQLFITGVKPNSGKTFVTAGLAATMQSLGYTSAVYLPVQTGALERDGYIQAPDLVYIKKADSNIKTYCSYLLKSTDLPLFAAAAEDVLIEKDVIFEDYLSISERYECFIVNGVSGLSTPLGKNFLEEDLIKTLDIPLLIIASPLDSSFNEILLTINNAISKNIRLRGVILNDCPFKTGDVNIKNLPRMIEEYSDTRVLGIIPHIHDMRNFKPEDLITAILTGVDIESVFDVKIAKLRM</sequence>
<evidence type="ECO:0000256" key="1">
    <source>
        <dbReference type="ARBA" id="ARBA00022490"/>
    </source>
</evidence>
<comment type="subunit">
    <text evidence="9">Homodimer.</text>
</comment>
<evidence type="ECO:0000256" key="3">
    <source>
        <dbReference type="ARBA" id="ARBA00022723"/>
    </source>
</evidence>
<comment type="subcellular location">
    <subcellularLocation>
        <location evidence="9">Cytoplasm</location>
    </subcellularLocation>
</comment>
<comment type="catalytic activity">
    <reaction evidence="9">
        <text>(7R,8S)-7,8-diammoniononanoate + CO2 + ATP = (4R,5S)-dethiobiotin + ADP + phosphate + 3 H(+)</text>
        <dbReference type="Rhea" id="RHEA:15805"/>
        <dbReference type="ChEBI" id="CHEBI:15378"/>
        <dbReference type="ChEBI" id="CHEBI:16526"/>
        <dbReference type="ChEBI" id="CHEBI:30616"/>
        <dbReference type="ChEBI" id="CHEBI:43474"/>
        <dbReference type="ChEBI" id="CHEBI:149469"/>
        <dbReference type="ChEBI" id="CHEBI:149473"/>
        <dbReference type="ChEBI" id="CHEBI:456216"/>
        <dbReference type="EC" id="6.3.3.3"/>
    </reaction>
</comment>
<feature type="binding site" evidence="9">
    <location>
        <position position="41"/>
    </location>
    <ligand>
        <name>substrate</name>
    </ligand>
</feature>
<dbReference type="AlphaFoldDB" id="A0A9D1EZV1"/>
<comment type="pathway">
    <text evidence="9">Cofactor biosynthesis; biotin biosynthesis; biotin from 7,8-diaminononanoate: step 1/2.</text>
</comment>
<comment type="similarity">
    <text evidence="9">Belongs to the dethiobiotin synthetase family.</text>
</comment>
<evidence type="ECO:0000256" key="6">
    <source>
        <dbReference type="ARBA" id="ARBA00022840"/>
    </source>
</evidence>
<comment type="catalytic activity">
    <reaction evidence="8">
        <text>(7R,8S)-8-amino-7-(carboxyamino)nonanoate + ATP = (4R,5S)-dethiobiotin + ADP + phosphate + H(+)</text>
        <dbReference type="Rhea" id="RHEA:63684"/>
        <dbReference type="ChEBI" id="CHEBI:15378"/>
        <dbReference type="ChEBI" id="CHEBI:30616"/>
        <dbReference type="ChEBI" id="CHEBI:43474"/>
        <dbReference type="ChEBI" id="CHEBI:149470"/>
        <dbReference type="ChEBI" id="CHEBI:149473"/>
        <dbReference type="ChEBI" id="CHEBI:456216"/>
    </reaction>
</comment>
<keyword evidence="7 9" id="KW-0460">Magnesium</keyword>
<evidence type="ECO:0000256" key="2">
    <source>
        <dbReference type="ARBA" id="ARBA00022598"/>
    </source>
</evidence>
<dbReference type="EMBL" id="DVIU01000203">
    <property type="protein sequence ID" value="HIS36985.1"/>
    <property type="molecule type" value="Genomic_DNA"/>
</dbReference>
<dbReference type="GO" id="GO:0000287">
    <property type="term" value="F:magnesium ion binding"/>
    <property type="evidence" value="ECO:0007669"/>
    <property type="project" value="UniProtKB-UniRule"/>
</dbReference>
<comment type="caution">
    <text evidence="10">The sequence shown here is derived from an EMBL/GenBank/DDBJ whole genome shotgun (WGS) entry which is preliminary data.</text>
</comment>
<feature type="binding site" evidence="9">
    <location>
        <position position="54"/>
    </location>
    <ligand>
        <name>ATP</name>
        <dbReference type="ChEBI" id="CHEBI:30616"/>
    </ligand>
</feature>
<reference evidence="10" key="2">
    <citation type="journal article" date="2021" name="PeerJ">
        <title>Extensive microbial diversity within the chicken gut microbiome revealed by metagenomics and culture.</title>
        <authorList>
            <person name="Gilroy R."/>
            <person name="Ravi A."/>
            <person name="Getino M."/>
            <person name="Pursley I."/>
            <person name="Horton D.L."/>
            <person name="Alikhan N.F."/>
            <person name="Baker D."/>
            <person name="Gharbi K."/>
            <person name="Hall N."/>
            <person name="Watson M."/>
            <person name="Adriaenssens E.M."/>
            <person name="Foster-Nyarko E."/>
            <person name="Jarju S."/>
            <person name="Secka A."/>
            <person name="Antonio M."/>
            <person name="Oren A."/>
            <person name="Chaudhuri R.R."/>
            <person name="La Ragione R."/>
            <person name="Hildebrand F."/>
            <person name="Pallen M.J."/>
        </authorList>
    </citation>
    <scope>NUCLEOTIDE SEQUENCE</scope>
    <source>
        <strain evidence="10">6276</strain>
    </source>
</reference>
<dbReference type="CDD" id="cd03109">
    <property type="entry name" value="DTBS"/>
    <property type="match status" value="1"/>
</dbReference>
<dbReference type="InterPro" id="IPR004472">
    <property type="entry name" value="DTB_synth_BioD"/>
</dbReference>
<keyword evidence="6 9" id="KW-0067">ATP-binding</keyword>
<feature type="binding site" evidence="9">
    <location>
        <begin position="12"/>
        <end position="17"/>
    </location>
    <ligand>
        <name>ATP</name>
        <dbReference type="ChEBI" id="CHEBI:30616"/>
    </ligand>
</feature>
<dbReference type="Proteomes" id="UP000823928">
    <property type="component" value="Unassembled WGS sequence"/>
</dbReference>
<evidence type="ECO:0000313" key="10">
    <source>
        <dbReference type="EMBL" id="HIS36985.1"/>
    </source>
</evidence>
<feature type="binding site" evidence="9">
    <location>
        <position position="16"/>
    </location>
    <ligand>
        <name>Mg(2+)</name>
        <dbReference type="ChEBI" id="CHEBI:18420"/>
    </ligand>
</feature>
<comment type="cofactor">
    <cofactor evidence="9">
        <name>Mg(2+)</name>
        <dbReference type="ChEBI" id="CHEBI:18420"/>
    </cofactor>
</comment>
<dbReference type="GO" id="GO:0005829">
    <property type="term" value="C:cytosol"/>
    <property type="evidence" value="ECO:0007669"/>
    <property type="project" value="TreeGrafter"/>
</dbReference>
<evidence type="ECO:0000313" key="11">
    <source>
        <dbReference type="Proteomes" id="UP000823928"/>
    </source>
</evidence>
<organism evidence="10 11">
    <name type="scientific">Candidatus Scatousia excrementigallinarum</name>
    <dbReference type="NCBI Taxonomy" id="2840935"/>
    <lineage>
        <taxon>Bacteria</taxon>
        <taxon>Candidatus Scatousia</taxon>
    </lineage>
</organism>
<keyword evidence="3 9" id="KW-0479">Metal-binding</keyword>